<keyword evidence="1" id="KW-0812">Transmembrane</keyword>
<proteinExistence type="predicted"/>
<feature type="transmembrane region" description="Helical" evidence="1">
    <location>
        <begin position="90"/>
        <end position="113"/>
    </location>
</feature>
<evidence type="ECO:0000313" key="3">
    <source>
        <dbReference type="Proteomes" id="UP000070444"/>
    </source>
</evidence>
<evidence type="ECO:0000256" key="1">
    <source>
        <dbReference type="SAM" id="Phobius"/>
    </source>
</evidence>
<feature type="transmembrane region" description="Helical" evidence="1">
    <location>
        <begin position="6"/>
        <end position="28"/>
    </location>
</feature>
<dbReference type="AlphaFoldDB" id="A0A137NUZ6"/>
<gene>
    <name evidence="2" type="ORF">CONCODRAFT_11731</name>
</gene>
<feature type="transmembrane region" description="Helical" evidence="1">
    <location>
        <begin position="125"/>
        <end position="144"/>
    </location>
</feature>
<keyword evidence="1" id="KW-1133">Transmembrane helix</keyword>
<dbReference type="EMBL" id="KQ964727">
    <property type="protein sequence ID" value="KXN66424.1"/>
    <property type="molecule type" value="Genomic_DNA"/>
</dbReference>
<reference evidence="2 3" key="1">
    <citation type="journal article" date="2015" name="Genome Biol. Evol.">
        <title>Phylogenomic analyses indicate that early fungi evolved digesting cell walls of algal ancestors of land plants.</title>
        <authorList>
            <person name="Chang Y."/>
            <person name="Wang S."/>
            <person name="Sekimoto S."/>
            <person name="Aerts A.L."/>
            <person name="Choi C."/>
            <person name="Clum A."/>
            <person name="LaButti K.M."/>
            <person name="Lindquist E.A."/>
            <person name="Yee Ngan C."/>
            <person name="Ohm R.A."/>
            <person name="Salamov A.A."/>
            <person name="Grigoriev I.V."/>
            <person name="Spatafora J.W."/>
            <person name="Berbee M.L."/>
        </authorList>
    </citation>
    <scope>NUCLEOTIDE SEQUENCE [LARGE SCALE GENOMIC DNA]</scope>
    <source>
        <strain evidence="2 3">NRRL 28638</strain>
    </source>
</reference>
<accession>A0A137NUZ6</accession>
<name>A0A137NUZ6_CONC2</name>
<protein>
    <recommendedName>
        <fullName evidence="4">G-protein coupled receptors family 1 profile domain-containing protein</fullName>
    </recommendedName>
</protein>
<keyword evidence="1" id="KW-0472">Membrane</keyword>
<evidence type="ECO:0000313" key="2">
    <source>
        <dbReference type="EMBL" id="KXN66424.1"/>
    </source>
</evidence>
<evidence type="ECO:0008006" key="4">
    <source>
        <dbReference type="Google" id="ProtNLM"/>
    </source>
</evidence>
<keyword evidence="3" id="KW-1185">Reference proteome</keyword>
<dbReference type="Proteomes" id="UP000070444">
    <property type="component" value="Unassembled WGS sequence"/>
</dbReference>
<organism evidence="2 3">
    <name type="scientific">Conidiobolus coronatus (strain ATCC 28846 / CBS 209.66 / NRRL 28638)</name>
    <name type="common">Delacroixia coronata</name>
    <dbReference type="NCBI Taxonomy" id="796925"/>
    <lineage>
        <taxon>Eukaryota</taxon>
        <taxon>Fungi</taxon>
        <taxon>Fungi incertae sedis</taxon>
        <taxon>Zoopagomycota</taxon>
        <taxon>Entomophthoromycotina</taxon>
        <taxon>Entomophthoromycetes</taxon>
        <taxon>Entomophthorales</taxon>
        <taxon>Ancylistaceae</taxon>
        <taxon>Conidiobolus</taxon>
    </lineage>
</organism>
<sequence length="159" mass="18842">MNLVILIFIILFLIVYSICYFNIGVVYYKNITSLEESALELNSLETGRQSQLRGNTNHLESIILNVDNPNITQIYKTKFQFIKLISILKIFSMIIIPFIEIFPVSIVLILNYFVEIRVYRLMENICYWIVGFIPLTNSLMVLFLHRETWTEFYHLFTRA</sequence>